<evidence type="ECO:0000313" key="1">
    <source>
        <dbReference type="EMBL" id="PIR47583.1"/>
    </source>
</evidence>
<dbReference type="AlphaFoldDB" id="A0A2H0RM60"/>
<name>A0A2H0RM60_9BACT</name>
<evidence type="ECO:0000313" key="2">
    <source>
        <dbReference type="Proteomes" id="UP000230084"/>
    </source>
</evidence>
<dbReference type="EMBL" id="PCYM01000005">
    <property type="protein sequence ID" value="PIR47583.1"/>
    <property type="molecule type" value="Genomic_DNA"/>
</dbReference>
<sequence>MSTERPSFNDAFRVSKRAQEKNPNGIYAARRDYYTLGEEWKEKTEKELSEKDRSIIEAARNTVGQVVRKWVPSEQLQDDVPVALSDRNAFIVHGGAMVERIEDSDYGDADLFLAAVHEQLHARSFTDAVVTNTYKKTQAGLDIIIESPKETRRYFQGLNEACTMDLETLGYGLLPDEHTFKQAIKDRAEEVIATIQEEDPLTRILETMPWIVTMKRREEDSETFRVLSHYYEDVFIRSRMTVHIAKTLPETYADANQVGEVIEKAYFTGDFHELKSAIREVYGPKGMLIASRWRTVEKFYPPEVIKKIKQFFSGKECGDVDQLLREVEVSVCSTCLEETGGSVCLHCGAKREMDRKKNKEETIECKFCGSFIGVSNGVCRECGS</sequence>
<reference evidence="1 2" key="1">
    <citation type="submission" date="2017-09" db="EMBL/GenBank/DDBJ databases">
        <title>Depth-based differentiation of microbial function through sediment-hosted aquifers and enrichment of novel symbionts in the deep terrestrial subsurface.</title>
        <authorList>
            <person name="Probst A.J."/>
            <person name="Ladd B."/>
            <person name="Jarett J.K."/>
            <person name="Geller-Mcgrath D.E."/>
            <person name="Sieber C.M."/>
            <person name="Emerson J.B."/>
            <person name="Anantharaman K."/>
            <person name="Thomas B.C."/>
            <person name="Malmstrom R."/>
            <person name="Stieglmeier M."/>
            <person name="Klingl A."/>
            <person name="Woyke T."/>
            <person name="Ryan C.M."/>
            <person name="Banfield J.F."/>
        </authorList>
    </citation>
    <scope>NUCLEOTIDE SEQUENCE [LARGE SCALE GENOMIC DNA]</scope>
    <source>
        <strain evidence="1">CG10_big_fil_rev_8_21_14_0_10_50_16</strain>
    </source>
</reference>
<accession>A0A2H0RM60</accession>
<gene>
    <name evidence="1" type="ORF">COV06_02785</name>
</gene>
<dbReference type="Proteomes" id="UP000230084">
    <property type="component" value="Unassembled WGS sequence"/>
</dbReference>
<organism evidence="1 2">
    <name type="scientific">Candidatus Uhrbacteria bacterium CG10_big_fil_rev_8_21_14_0_10_50_16</name>
    <dbReference type="NCBI Taxonomy" id="1975039"/>
    <lineage>
        <taxon>Bacteria</taxon>
        <taxon>Candidatus Uhriibacteriota</taxon>
    </lineage>
</organism>
<comment type="caution">
    <text evidence="1">The sequence shown here is derived from an EMBL/GenBank/DDBJ whole genome shotgun (WGS) entry which is preliminary data.</text>
</comment>
<proteinExistence type="predicted"/>
<protein>
    <submittedName>
        <fullName evidence="1">Uncharacterized protein</fullName>
    </submittedName>
</protein>